<evidence type="ECO:0000313" key="2">
    <source>
        <dbReference type="Proteomes" id="UP001234297"/>
    </source>
</evidence>
<dbReference type="EMBL" id="CM056816">
    <property type="protein sequence ID" value="KAJ8633916.1"/>
    <property type="molecule type" value="Genomic_DNA"/>
</dbReference>
<proteinExistence type="predicted"/>
<name>A0ACC2LKH1_PERAE</name>
<sequence>MSPSISFLLYFWVGFLCIGTLKFSSYVGGTNVTCLERERQALLNFKQGLKDPSTRLSSWSGDDCCRWKGIHCNNKTGHVIKLNLRNSYEEKFSSRKYIEFHRYDMNDDFEAEFKRSCISGEINPSLLELKYLMHLDLSFNCFGGIGIPKFLGSFDKLTYLNLSGSGFGGRVPHELGNLSTLCYLDLNDEAWLDGYASVTGDYSSRLPSYGLHVDSLHWLSRLSSLQHLNMRSLNLSMAADWLLSINMLPSIRNLQLPNCYLPNISTSLQHVNLSSLLTLDLSGNMLGPGAPTWLRVDDPSCSIYRINE</sequence>
<comment type="caution">
    <text evidence="1">The sequence shown here is derived from an EMBL/GenBank/DDBJ whole genome shotgun (WGS) entry which is preliminary data.</text>
</comment>
<protein>
    <submittedName>
        <fullName evidence="1">Uncharacterized protein</fullName>
    </submittedName>
</protein>
<gene>
    <name evidence="1" type="ORF">MRB53_027252</name>
</gene>
<accession>A0ACC2LKH1</accession>
<organism evidence="1 2">
    <name type="scientific">Persea americana</name>
    <name type="common">Avocado</name>
    <dbReference type="NCBI Taxonomy" id="3435"/>
    <lineage>
        <taxon>Eukaryota</taxon>
        <taxon>Viridiplantae</taxon>
        <taxon>Streptophyta</taxon>
        <taxon>Embryophyta</taxon>
        <taxon>Tracheophyta</taxon>
        <taxon>Spermatophyta</taxon>
        <taxon>Magnoliopsida</taxon>
        <taxon>Magnoliidae</taxon>
        <taxon>Laurales</taxon>
        <taxon>Lauraceae</taxon>
        <taxon>Persea</taxon>
    </lineage>
</organism>
<reference evidence="1 2" key="1">
    <citation type="journal article" date="2022" name="Hortic Res">
        <title>A haplotype resolved chromosomal level avocado genome allows analysis of novel avocado genes.</title>
        <authorList>
            <person name="Nath O."/>
            <person name="Fletcher S.J."/>
            <person name="Hayward A."/>
            <person name="Shaw L.M."/>
            <person name="Masouleh A.K."/>
            <person name="Furtado A."/>
            <person name="Henry R.J."/>
            <person name="Mitter N."/>
        </authorList>
    </citation>
    <scope>NUCLEOTIDE SEQUENCE [LARGE SCALE GENOMIC DNA]</scope>
    <source>
        <strain evidence="2">cv. Hass</strain>
    </source>
</reference>
<dbReference type="Proteomes" id="UP001234297">
    <property type="component" value="Chromosome 8"/>
</dbReference>
<keyword evidence="2" id="KW-1185">Reference proteome</keyword>
<evidence type="ECO:0000313" key="1">
    <source>
        <dbReference type="EMBL" id="KAJ8633916.1"/>
    </source>
</evidence>